<sequence length="116" mass="13410">MFHQPFDDKKVTMSCPVQHRLAIIVYSINISFSMFHQPLDNIPFILLSCPVQHRPAIFVYSINISFSMFYQPLDDIPFIHLSCTVKRQLIKIVFNINISAMLHQTLNNIQVTPCSS</sequence>
<reference evidence="2" key="1">
    <citation type="submission" date="2022-11" db="UniProtKB">
        <authorList>
            <consortium name="WormBaseParasite"/>
        </authorList>
    </citation>
    <scope>IDENTIFICATION</scope>
</reference>
<evidence type="ECO:0000313" key="2">
    <source>
        <dbReference type="WBParaSite" id="ACRNAN_scaffold2166.g14410.t1"/>
    </source>
</evidence>
<dbReference type="Proteomes" id="UP000887540">
    <property type="component" value="Unplaced"/>
</dbReference>
<dbReference type="WBParaSite" id="ACRNAN_scaffold2166.g14410.t1">
    <property type="protein sequence ID" value="ACRNAN_scaffold2166.g14410.t1"/>
    <property type="gene ID" value="ACRNAN_scaffold2166.g14410"/>
</dbReference>
<evidence type="ECO:0000313" key="1">
    <source>
        <dbReference type="Proteomes" id="UP000887540"/>
    </source>
</evidence>
<accession>A0A914DCB1</accession>
<proteinExistence type="predicted"/>
<dbReference type="AlphaFoldDB" id="A0A914DCB1"/>
<name>A0A914DCB1_9BILA</name>
<protein>
    <submittedName>
        <fullName evidence="2">Uncharacterized protein</fullName>
    </submittedName>
</protein>
<keyword evidence="1" id="KW-1185">Reference proteome</keyword>
<organism evidence="1 2">
    <name type="scientific">Acrobeloides nanus</name>
    <dbReference type="NCBI Taxonomy" id="290746"/>
    <lineage>
        <taxon>Eukaryota</taxon>
        <taxon>Metazoa</taxon>
        <taxon>Ecdysozoa</taxon>
        <taxon>Nematoda</taxon>
        <taxon>Chromadorea</taxon>
        <taxon>Rhabditida</taxon>
        <taxon>Tylenchina</taxon>
        <taxon>Cephalobomorpha</taxon>
        <taxon>Cephaloboidea</taxon>
        <taxon>Cephalobidae</taxon>
        <taxon>Acrobeloides</taxon>
    </lineage>
</organism>